<dbReference type="InterPro" id="IPR036412">
    <property type="entry name" value="HAD-like_sf"/>
</dbReference>
<reference evidence="1" key="1">
    <citation type="journal article" date="2023" name="Mol. Phylogenet. Evol.">
        <title>Genome-scale phylogeny and comparative genomics of the fungal order Sordariales.</title>
        <authorList>
            <person name="Hensen N."/>
            <person name="Bonometti L."/>
            <person name="Westerberg I."/>
            <person name="Brannstrom I.O."/>
            <person name="Guillou S."/>
            <person name="Cros-Aarteil S."/>
            <person name="Calhoun S."/>
            <person name="Haridas S."/>
            <person name="Kuo A."/>
            <person name="Mondo S."/>
            <person name="Pangilinan J."/>
            <person name="Riley R."/>
            <person name="LaButti K."/>
            <person name="Andreopoulos B."/>
            <person name="Lipzen A."/>
            <person name="Chen C."/>
            <person name="Yan M."/>
            <person name="Daum C."/>
            <person name="Ng V."/>
            <person name="Clum A."/>
            <person name="Steindorff A."/>
            <person name="Ohm R.A."/>
            <person name="Martin F."/>
            <person name="Silar P."/>
            <person name="Natvig D.O."/>
            <person name="Lalanne C."/>
            <person name="Gautier V."/>
            <person name="Ament-Velasquez S.L."/>
            <person name="Kruys A."/>
            <person name="Hutchinson M.I."/>
            <person name="Powell A.J."/>
            <person name="Barry K."/>
            <person name="Miller A.N."/>
            <person name="Grigoriev I.V."/>
            <person name="Debuchy R."/>
            <person name="Gladieux P."/>
            <person name="Hiltunen Thoren M."/>
            <person name="Johannesson H."/>
        </authorList>
    </citation>
    <scope>NUCLEOTIDE SEQUENCE</scope>
    <source>
        <strain evidence="1">CBS 118394</strain>
    </source>
</reference>
<dbReference type="AlphaFoldDB" id="A0AAE0MFM3"/>
<dbReference type="InterPro" id="IPR023214">
    <property type="entry name" value="HAD_sf"/>
</dbReference>
<gene>
    <name evidence="1" type="ORF">B0H66DRAFT_75511</name>
</gene>
<accession>A0AAE0MFM3</accession>
<name>A0AAE0MFM3_9PEZI</name>
<evidence type="ECO:0000313" key="2">
    <source>
        <dbReference type="Proteomes" id="UP001283341"/>
    </source>
</evidence>
<reference evidence="1" key="2">
    <citation type="submission" date="2023-06" db="EMBL/GenBank/DDBJ databases">
        <authorList>
            <consortium name="Lawrence Berkeley National Laboratory"/>
            <person name="Haridas S."/>
            <person name="Hensen N."/>
            <person name="Bonometti L."/>
            <person name="Westerberg I."/>
            <person name="Brannstrom I.O."/>
            <person name="Guillou S."/>
            <person name="Cros-Aarteil S."/>
            <person name="Calhoun S."/>
            <person name="Kuo A."/>
            <person name="Mondo S."/>
            <person name="Pangilinan J."/>
            <person name="Riley R."/>
            <person name="Labutti K."/>
            <person name="Andreopoulos B."/>
            <person name="Lipzen A."/>
            <person name="Chen C."/>
            <person name="Yanf M."/>
            <person name="Daum C."/>
            <person name="Ng V."/>
            <person name="Clum A."/>
            <person name="Steindorff A."/>
            <person name="Ohm R."/>
            <person name="Martin F."/>
            <person name="Silar P."/>
            <person name="Natvig D."/>
            <person name="Lalanne C."/>
            <person name="Gautier V."/>
            <person name="Ament-Velasquez S.L."/>
            <person name="Kruys A."/>
            <person name="Hutchinson M.I."/>
            <person name="Powell A.J."/>
            <person name="Barry K."/>
            <person name="Miller A.N."/>
            <person name="Grigoriev I.V."/>
            <person name="Debuchy R."/>
            <person name="Gladieux P."/>
            <person name="Thoren M.H."/>
            <person name="Johannesson H."/>
        </authorList>
    </citation>
    <scope>NUCLEOTIDE SEQUENCE</scope>
    <source>
        <strain evidence="1">CBS 118394</strain>
    </source>
</reference>
<comment type="caution">
    <text evidence="1">The sequence shown here is derived from an EMBL/GenBank/DDBJ whole genome shotgun (WGS) entry which is preliminary data.</text>
</comment>
<organism evidence="1 2">
    <name type="scientific">Apodospora peruviana</name>
    <dbReference type="NCBI Taxonomy" id="516989"/>
    <lineage>
        <taxon>Eukaryota</taxon>
        <taxon>Fungi</taxon>
        <taxon>Dikarya</taxon>
        <taxon>Ascomycota</taxon>
        <taxon>Pezizomycotina</taxon>
        <taxon>Sordariomycetes</taxon>
        <taxon>Sordariomycetidae</taxon>
        <taxon>Sordariales</taxon>
        <taxon>Lasiosphaeriaceae</taxon>
        <taxon>Apodospora</taxon>
    </lineage>
</organism>
<sequence length="342" mass="37928">MTPLYVVLDFDGTITENDTIDVLGKYAAAAAGKQPPRQGDSTDTTTVSTPTATSSLLLRQWESIVESYFSDHAQHVAGYTPTQSARSCLQDELHFLESLRPVEVASADRVIESRLFGGLESVDFEKFGREAVTTTQPPVRLRAGFHAFVRKGFQKGWKMGLVSVNWSRSFVEGVLSAGGGEQEEDEKLCRRIVKRVNSIRYPDGWIEGPPELGRTAPLVTAQDKLAALRELLGSIISDEEEQQGESHGVVDQEEKIQSRLRRCVYLGDSTTDLACLVEASLGIVMADGDGVSSSKLLQTLKRLGFEVPHVSEFQEKQGLVWARNFYEVMQSRIWEECHDGKE</sequence>
<dbReference type="Proteomes" id="UP001283341">
    <property type="component" value="Unassembled WGS sequence"/>
</dbReference>
<protein>
    <submittedName>
        <fullName evidence="1">Haloacid dehalogenase-like hydrolase-domain-containing protein</fullName>
    </submittedName>
</protein>
<evidence type="ECO:0000313" key="1">
    <source>
        <dbReference type="EMBL" id="KAK3330811.1"/>
    </source>
</evidence>
<dbReference type="Gene3D" id="3.40.50.1000">
    <property type="entry name" value="HAD superfamily/HAD-like"/>
    <property type="match status" value="1"/>
</dbReference>
<dbReference type="InterPro" id="IPR050849">
    <property type="entry name" value="HAD-like_hydrolase_phosphatase"/>
</dbReference>
<keyword evidence="2" id="KW-1185">Reference proteome</keyword>
<dbReference type="SUPFAM" id="SSF56784">
    <property type="entry name" value="HAD-like"/>
    <property type="match status" value="1"/>
</dbReference>
<keyword evidence="1" id="KW-0378">Hydrolase</keyword>
<dbReference type="EMBL" id="JAUEDM010000001">
    <property type="protein sequence ID" value="KAK3330811.1"/>
    <property type="molecule type" value="Genomic_DNA"/>
</dbReference>
<dbReference type="PANTHER" id="PTHR28181:SF1">
    <property type="entry name" value="COLD TOLERANCE PROTEIN 1"/>
    <property type="match status" value="1"/>
</dbReference>
<proteinExistence type="predicted"/>
<dbReference type="GO" id="GO:0016787">
    <property type="term" value="F:hydrolase activity"/>
    <property type="evidence" value="ECO:0007669"/>
    <property type="project" value="UniProtKB-KW"/>
</dbReference>
<dbReference type="PANTHER" id="PTHR28181">
    <property type="entry name" value="UPF0655 PROTEIN YCR015C"/>
    <property type="match status" value="1"/>
</dbReference>